<dbReference type="Gene3D" id="3.40.640.10">
    <property type="entry name" value="Type I PLP-dependent aspartate aminotransferase-like (Major domain)"/>
    <property type="match status" value="1"/>
</dbReference>
<evidence type="ECO:0000256" key="3">
    <source>
        <dbReference type="ARBA" id="ARBA00022898"/>
    </source>
</evidence>
<dbReference type="GO" id="GO:0005737">
    <property type="term" value="C:cytoplasm"/>
    <property type="evidence" value="ECO:0007669"/>
    <property type="project" value="UniProtKB-UniRule"/>
</dbReference>
<comment type="caution">
    <text evidence="7">The sequence shown here is derived from an EMBL/GenBank/DDBJ whole genome shotgun (WGS) entry which is preliminary data.</text>
</comment>
<reference evidence="7 8" key="1">
    <citation type="journal article" date="2016" name="Front. Microbiol.">
        <title>Genomic Resource of Rice Seed Associated Bacteria.</title>
        <authorList>
            <person name="Midha S."/>
            <person name="Bansal K."/>
            <person name="Sharma S."/>
            <person name="Kumar N."/>
            <person name="Patil P.P."/>
            <person name="Chaudhry V."/>
            <person name="Patil P.B."/>
        </authorList>
    </citation>
    <scope>NUCLEOTIDE SEQUENCE [LARGE SCALE GENOMIC DNA]</scope>
    <source>
        <strain evidence="7 8">NS226</strain>
    </source>
</reference>
<dbReference type="PANTHER" id="PTHR14084:SF0">
    <property type="entry name" value="KYNURENINASE"/>
    <property type="match status" value="1"/>
</dbReference>
<dbReference type="SUPFAM" id="SSF53383">
    <property type="entry name" value="PLP-dependent transferases"/>
    <property type="match status" value="1"/>
</dbReference>
<feature type="binding site" evidence="4">
    <location>
        <begin position="130"/>
        <end position="133"/>
    </location>
    <ligand>
        <name>pyridoxal 5'-phosphate</name>
        <dbReference type="ChEBI" id="CHEBI:597326"/>
    </ligand>
</feature>
<dbReference type="Proteomes" id="UP000078272">
    <property type="component" value="Unassembled WGS sequence"/>
</dbReference>
<feature type="binding site" evidence="4">
    <location>
        <position position="257"/>
    </location>
    <ligand>
        <name>pyridoxal 5'-phosphate</name>
        <dbReference type="ChEBI" id="CHEBI:597326"/>
    </ligand>
</feature>
<dbReference type="GO" id="GO:0097053">
    <property type="term" value="P:L-kynurenine catabolic process"/>
    <property type="evidence" value="ECO:0007669"/>
    <property type="project" value="UniProtKB-UniRule"/>
</dbReference>
<dbReference type="EMBL" id="LDPZ01000023">
    <property type="protein sequence ID" value="KTQ95366.1"/>
    <property type="molecule type" value="Genomic_DNA"/>
</dbReference>
<feature type="binding site" evidence="4">
    <location>
        <position position="283"/>
    </location>
    <ligand>
        <name>pyridoxal 5'-phosphate</name>
        <dbReference type="ChEBI" id="CHEBI:597326"/>
    </ligand>
</feature>
<evidence type="ECO:0000256" key="4">
    <source>
        <dbReference type="HAMAP-Rule" id="MF_01970"/>
    </source>
</evidence>
<proteinExistence type="inferred from homology"/>
<comment type="similarity">
    <text evidence="4 6">Belongs to the kynureninase family.</text>
</comment>
<protein>
    <recommendedName>
        <fullName evidence="4 5">Kynureninase</fullName>
        <ecNumber evidence="4 5">3.7.1.3</ecNumber>
    </recommendedName>
    <alternativeName>
        <fullName evidence="4">L-kynurenine hydrolase</fullName>
    </alternativeName>
</protein>
<dbReference type="InterPro" id="IPR015424">
    <property type="entry name" value="PyrdxlP-dep_Trfase"/>
</dbReference>
<dbReference type="EC" id="3.7.1.3" evidence="4 5"/>
<dbReference type="PATRIC" id="fig|401562.3.peg.1912"/>
<feature type="binding site" evidence="4">
    <location>
        <position position="202"/>
    </location>
    <ligand>
        <name>pyridoxal 5'-phosphate</name>
        <dbReference type="ChEBI" id="CHEBI:597326"/>
    </ligand>
</feature>
<feature type="binding site" evidence="4">
    <location>
        <position position="173"/>
    </location>
    <ligand>
        <name>pyridoxal 5'-phosphate</name>
        <dbReference type="ChEBI" id="CHEBI:597326"/>
    </ligand>
</feature>
<dbReference type="GO" id="GO:0043420">
    <property type="term" value="P:anthranilate metabolic process"/>
    <property type="evidence" value="ECO:0007669"/>
    <property type="project" value="TreeGrafter"/>
</dbReference>
<comment type="catalytic activity">
    <reaction evidence="4 6">
        <text>L-kynurenine + H2O = anthranilate + L-alanine + H(+)</text>
        <dbReference type="Rhea" id="RHEA:16813"/>
        <dbReference type="ChEBI" id="CHEBI:15377"/>
        <dbReference type="ChEBI" id="CHEBI:15378"/>
        <dbReference type="ChEBI" id="CHEBI:16567"/>
        <dbReference type="ChEBI" id="CHEBI:57959"/>
        <dbReference type="ChEBI" id="CHEBI:57972"/>
        <dbReference type="EC" id="3.7.1.3"/>
    </reaction>
</comment>
<feature type="binding site" evidence="4">
    <location>
        <position position="103"/>
    </location>
    <ligand>
        <name>pyridoxal 5'-phosphate</name>
        <dbReference type="ChEBI" id="CHEBI:597326"/>
    </ligand>
</feature>
<dbReference type="GO" id="GO:0030429">
    <property type="term" value="F:kynureninase activity"/>
    <property type="evidence" value="ECO:0007669"/>
    <property type="project" value="UniProtKB-UniRule"/>
</dbReference>
<dbReference type="InterPro" id="IPR015421">
    <property type="entry name" value="PyrdxlP-dep_Trfase_major"/>
</dbReference>
<dbReference type="GO" id="GO:0030170">
    <property type="term" value="F:pyridoxal phosphate binding"/>
    <property type="evidence" value="ECO:0007669"/>
    <property type="project" value="UniProtKB-UniRule"/>
</dbReference>
<sequence>MPTLPDLWTERAEAADHADRLRPLRALFHLPEGMTYLDGNSLGCLTYGARARLRDVVDREWGTGLIASWNQAGWVDLPARVGARIARLVGAEEGALVACDSTSVNLFKVLAGALALRPGRRVIVSERSNFPTDLYMAEGLASLLNQGHELRLADHADDIPALVTDETAVLMLTQVNYRTGALHDMAALSRLAHERGALALWDLAHSAGALPVDLAGDGADFAIGCGYKYLNGGPGAPAFLYVAPRHQAAARQPLSGWFGHAAPFAFETGYQPASGVTRFLTGTPSVLALSALDAALDAFDGVSMADLREKSVALTRFFIAAVEALCAGHGLQLVTPREPARRGSQVSFTHPAAYALCQALIEEGVVGDFRAPDILRFGFAPLYNSFADALNAAITIAELLASKRYEDERFQRRNTVT</sequence>
<feature type="binding site" evidence="4">
    <location>
        <position position="102"/>
    </location>
    <ligand>
        <name>pyridoxal 5'-phosphate</name>
        <dbReference type="ChEBI" id="CHEBI:597326"/>
    </ligand>
</feature>
<evidence type="ECO:0000313" key="7">
    <source>
        <dbReference type="EMBL" id="KTQ95366.1"/>
    </source>
</evidence>
<comment type="catalytic activity">
    <reaction evidence="6">
        <text>3-hydroxy-L-kynurenine + H2O = 3-hydroxyanthranilate + L-alanine + H(+)</text>
        <dbReference type="Rhea" id="RHEA:25143"/>
        <dbReference type="ChEBI" id="CHEBI:15377"/>
        <dbReference type="ChEBI" id="CHEBI:15378"/>
        <dbReference type="ChEBI" id="CHEBI:36559"/>
        <dbReference type="ChEBI" id="CHEBI:57972"/>
        <dbReference type="ChEBI" id="CHEBI:58125"/>
        <dbReference type="EC" id="3.7.1.3"/>
    </reaction>
</comment>
<evidence type="ECO:0000256" key="1">
    <source>
        <dbReference type="ARBA" id="ARBA00022642"/>
    </source>
</evidence>
<dbReference type="PANTHER" id="PTHR14084">
    <property type="entry name" value="KYNURENINASE"/>
    <property type="match status" value="1"/>
</dbReference>
<dbReference type="FunFam" id="3.40.640.10:FF:000107">
    <property type="entry name" value="Kynureninase"/>
    <property type="match status" value="1"/>
</dbReference>
<dbReference type="GO" id="GO:0019805">
    <property type="term" value="P:quinolinate biosynthetic process"/>
    <property type="evidence" value="ECO:0007669"/>
    <property type="project" value="UniProtKB-UniRule"/>
</dbReference>
<dbReference type="GO" id="GO:0009435">
    <property type="term" value="P:NAD+ biosynthetic process"/>
    <property type="evidence" value="ECO:0007669"/>
    <property type="project" value="UniProtKB-UniRule"/>
</dbReference>
<feature type="binding site" evidence="4">
    <location>
        <position position="227"/>
    </location>
    <ligand>
        <name>pyridoxal 5'-phosphate</name>
        <dbReference type="ChEBI" id="CHEBI:597326"/>
    </ligand>
</feature>
<accession>A0A175R781</accession>
<feature type="binding site" evidence="4">
    <location>
        <position position="205"/>
    </location>
    <ligand>
        <name>pyridoxal 5'-phosphate</name>
        <dbReference type="ChEBI" id="CHEBI:597326"/>
    </ligand>
</feature>
<comment type="cofactor">
    <cofactor evidence="4 6">
        <name>pyridoxal 5'-phosphate</name>
        <dbReference type="ChEBI" id="CHEBI:597326"/>
    </cofactor>
</comment>
<dbReference type="UniPathway" id="UPA00253">
    <property type="reaction ID" value="UER00329"/>
</dbReference>
<comment type="pathway">
    <text evidence="4 6">Amino-acid degradation; L-kynurenine degradation; L-alanine and anthranilate from L-kynurenine: step 1/1.</text>
</comment>
<comment type="subunit">
    <text evidence="4 6">Homodimer.</text>
</comment>
<dbReference type="STRING" id="401562.NS365_16295"/>
<dbReference type="Gene3D" id="3.90.1150.10">
    <property type="entry name" value="Aspartate Aminotransferase, domain 1"/>
    <property type="match status" value="1"/>
</dbReference>
<evidence type="ECO:0000313" key="8">
    <source>
        <dbReference type="Proteomes" id="UP000078272"/>
    </source>
</evidence>
<dbReference type="PIRSF" id="PIRSF038800">
    <property type="entry name" value="KYNU"/>
    <property type="match status" value="1"/>
</dbReference>
<evidence type="ECO:0000256" key="2">
    <source>
        <dbReference type="ARBA" id="ARBA00022801"/>
    </source>
</evidence>
<keyword evidence="3 4" id="KW-0663">Pyridoxal phosphate</keyword>
<dbReference type="GO" id="GO:0019441">
    <property type="term" value="P:L-tryptophan catabolic process to kynurenine"/>
    <property type="evidence" value="ECO:0007669"/>
    <property type="project" value="TreeGrafter"/>
</dbReference>
<comment type="function">
    <text evidence="4 6">Catalyzes the cleavage of L-kynurenine (L-Kyn) and L-3-hydroxykynurenine (L-3OHKyn) into anthranilic acid (AA) and 3-hydroxyanthranilic acid (3-OHAA), respectively.</text>
</comment>
<keyword evidence="1 4" id="KW-0662">Pyridine nucleotide biosynthesis</keyword>
<dbReference type="AlphaFoldDB" id="A0A175R781"/>
<feature type="modified residue" description="N6-(pyridoxal phosphate)lysine" evidence="4">
    <location>
        <position position="228"/>
    </location>
</feature>
<dbReference type="NCBIfam" id="TIGR01814">
    <property type="entry name" value="kynureninase"/>
    <property type="match status" value="1"/>
</dbReference>
<dbReference type="Pfam" id="PF22580">
    <property type="entry name" value="KYNU_C"/>
    <property type="match status" value="1"/>
</dbReference>
<gene>
    <name evidence="4" type="primary">kynU</name>
    <name evidence="7" type="ORF">NS226_11870</name>
</gene>
<comment type="pathway">
    <text evidence="4 6">Cofactor biosynthesis; NAD(+) biosynthesis; quinolinate from L-kynurenine: step 2/3.</text>
</comment>
<evidence type="ECO:0000256" key="6">
    <source>
        <dbReference type="PIRNR" id="PIRNR038800"/>
    </source>
</evidence>
<name>A0A175R781_9HYPH</name>
<dbReference type="InterPro" id="IPR015422">
    <property type="entry name" value="PyrdxlP-dep_Trfase_small"/>
</dbReference>
<organism evidence="7 8">
    <name type="scientific">Aureimonas ureilytica</name>
    <dbReference type="NCBI Taxonomy" id="401562"/>
    <lineage>
        <taxon>Bacteria</taxon>
        <taxon>Pseudomonadati</taxon>
        <taxon>Pseudomonadota</taxon>
        <taxon>Alphaproteobacteria</taxon>
        <taxon>Hyphomicrobiales</taxon>
        <taxon>Aurantimonadaceae</taxon>
        <taxon>Aureimonas</taxon>
    </lineage>
</organism>
<evidence type="ECO:0000256" key="5">
    <source>
        <dbReference type="NCBIfam" id="TIGR01814"/>
    </source>
</evidence>
<dbReference type="HAMAP" id="MF_01970">
    <property type="entry name" value="Kynureninase"/>
    <property type="match status" value="1"/>
</dbReference>
<dbReference type="UniPathway" id="UPA00334">
    <property type="reaction ID" value="UER00455"/>
</dbReference>
<keyword evidence="2 4" id="KW-0378">Hydrolase</keyword>
<dbReference type="InterPro" id="IPR010111">
    <property type="entry name" value="Kynureninase"/>
</dbReference>